<dbReference type="EMBL" id="OU342829">
    <property type="protein sequence ID" value="CAG7581431.1"/>
    <property type="molecule type" value="Genomic_DNA"/>
</dbReference>
<organism evidence="1">
    <name type="scientific">uncultured marine phage</name>
    <dbReference type="NCBI Taxonomy" id="707152"/>
    <lineage>
        <taxon>Viruses</taxon>
        <taxon>environmental samples</taxon>
    </lineage>
</organism>
<proteinExistence type="predicted"/>
<accession>A0A8D9FQK2</accession>
<gene>
    <name evidence="1" type="ORF">SLAVMIC_00838</name>
</gene>
<evidence type="ECO:0000313" key="1">
    <source>
        <dbReference type="EMBL" id="CAG7581431.1"/>
    </source>
</evidence>
<reference evidence="1" key="1">
    <citation type="submission" date="2021-06" db="EMBL/GenBank/DDBJ databases">
        <authorList>
            <person name="Gannon L."/>
            <person name="Redgwell R T."/>
            <person name="Michniewski S."/>
            <person name="Harrison D C."/>
            <person name="Millard A."/>
        </authorList>
    </citation>
    <scope>NUCLEOTIDE SEQUENCE</scope>
</reference>
<name>A0A8D9FQK2_9VIRU</name>
<sequence length="75" mass="9241">MSKYREYKQYICNSLHGVMTEDHIIDLKRRIVYGVDTTEELYKMYNPHFKLSNHGEELMTFEIWLREERLKKLLD</sequence>
<protein>
    <submittedName>
        <fullName evidence="1">Uncharacterized protein</fullName>
    </submittedName>
</protein>